<dbReference type="GO" id="GO:0007023">
    <property type="term" value="P:post-chaperonin tubulin folding pathway"/>
    <property type="evidence" value="ECO:0007669"/>
    <property type="project" value="InterPro"/>
</dbReference>
<keyword evidence="1" id="KW-0143">Chaperone</keyword>
<name>K6UU24_PLACD</name>
<evidence type="ECO:0000256" key="1">
    <source>
        <dbReference type="ARBA" id="ARBA00023186"/>
    </source>
</evidence>
<dbReference type="InterPro" id="IPR036859">
    <property type="entry name" value="CAP-Gly_dom_sf"/>
</dbReference>
<evidence type="ECO:0000256" key="2">
    <source>
        <dbReference type="SAM" id="MobiDB-lite"/>
    </source>
</evidence>
<dbReference type="RefSeq" id="XP_004221592.1">
    <property type="nucleotide sequence ID" value="XM_004221544.1"/>
</dbReference>
<dbReference type="GO" id="GO:0007021">
    <property type="term" value="P:tubulin complex assembly"/>
    <property type="evidence" value="ECO:0007669"/>
    <property type="project" value="InterPro"/>
</dbReference>
<keyword evidence="5" id="KW-1185">Reference proteome</keyword>
<feature type="domain" description="CAP-Gly" evidence="3">
    <location>
        <begin position="203"/>
        <end position="246"/>
    </location>
</feature>
<dbReference type="Gene3D" id="3.10.20.90">
    <property type="entry name" value="Phosphatidylinositol 3-kinase Catalytic Subunit, Chain A, domain 1"/>
    <property type="match status" value="1"/>
</dbReference>
<dbReference type="CDD" id="cd01789">
    <property type="entry name" value="Ubl_TBCB"/>
    <property type="match status" value="1"/>
</dbReference>
<feature type="region of interest" description="Disordered" evidence="2">
    <location>
        <begin position="139"/>
        <end position="179"/>
    </location>
</feature>
<accession>K6UU24</accession>
<dbReference type="SUPFAM" id="SSF54236">
    <property type="entry name" value="Ubiquitin-like"/>
    <property type="match status" value="1"/>
</dbReference>
<dbReference type="InterPro" id="IPR045172">
    <property type="entry name" value="TBCB_Ubl"/>
</dbReference>
<reference evidence="4 5" key="1">
    <citation type="journal article" date="2012" name="Nat. Genet.">
        <title>Plasmodium cynomolgi genome sequences provide insight into Plasmodium vivax and the monkey malaria clade.</title>
        <authorList>
            <person name="Tachibana S."/>
            <person name="Sullivan S.A."/>
            <person name="Kawai S."/>
            <person name="Nakamura S."/>
            <person name="Kim H.R."/>
            <person name="Goto N."/>
            <person name="Arisue N."/>
            <person name="Palacpac N.M.Q."/>
            <person name="Honma H."/>
            <person name="Yagi M."/>
            <person name="Tougan T."/>
            <person name="Katakai Y."/>
            <person name="Kaneko O."/>
            <person name="Mita T."/>
            <person name="Kita K."/>
            <person name="Yasutomi Y."/>
            <person name="Sutton P.L."/>
            <person name="Shakhbatyan R."/>
            <person name="Horii T."/>
            <person name="Yasunaga T."/>
            <person name="Barnwell J.W."/>
            <person name="Escalante A.A."/>
            <person name="Carlton J.M."/>
            <person name="Tanabe K."/>
        </authorList>
    </citation>
    <scope>NUCLEOTIDE SEQUENCE [LARGE SCALE GENOMIC DNA]</scope>
    <source>
        <strain evidence="4 5">B</strain>
    </source>
</reference>
<feature type="compositionally biased region" description="Basic and acidic residues" evidence="2">
    <location>
        <begin position="154"/>
        <end position="172"/>
    </location>
</feature>
<dbReference type="InterPro" id="IPR029071">
    <property type="entry name" value="Ubiquitin-like_domsf"/>
</dbReference>
<dbReference type="EMBL" id="DF157099">
    <property type="protein sequence ID" value="GAB65645.1"/>
    <property type="molecule type" value="Genomic_DNA"/>
</dbReference>
<dbReference type="KEGG" id="pcy:PCYB_071470"/>
<dbReference type="PhylomeDB" id="K6UU24"/>
<evidence type="ECO:0000313" key="5">
    <source>
        <dbReference type="Proteomes" id="UP000006319"/>
    </source>
</evidence>
<dbReference type="Gene3D" id="2.30.30.190">
    <property type="entry name" value="CAP Gly-rich-like domain"/>
    <property type="match status" value="1"/>
</dbReference>
<dbReference type="Proteomes" id="UP000006319">
    <property type="component" value="Chromosome 7"/>
</dbReference>
<dbReference type="GO" id="GO:0043014">
    <property type="term" value="F:alpha-tubulin binding"/>
    <property type="evidence" value="ECO:0007669"/>
    <property type="project" value="InterPro"/>
</dbReference>
<dbReference type="OrthoDB" id="2130750at2759"/>
<dbReference type="InterPro" id="IPR000626">
    <property type="entry name" value="Ubiquitin-like_dom"/>
</dbReference>
<proteinExistence type="predicted"/>
<evidence type="ECO:0000259" key="3">
    <source>
        <dbReference type="PROSITE" id="PS50245"/>
    </source>
</evidence>
<dbReference type="SMART" id="SM01052">
    <property type="entry name" value="CAP_GLY"/>
    <property type="match status" value="1"/>
</dbReference>
<sequence>MSDFVKVDLVHNLYKNKKWKEIKLNKFESIENVKKKIYTHTGTLHNNMELYAYDELNIDNSQVHLRNDHLCLNDYHVKDNYTIYIQDKDNAAPNDIIYHIDDAEKLNQLKHFKYEMKEEDYDKRQDTFRNFIKKLRARGGGASQGEAPNGEIHLNGESHHNGEIHPNGEDPLHNPPYDEQTYQIGNRCRIKIGDRRGVLKFVGKLKKGNEIFVGVDLDEPLGNSDGTYQKKFLFECKGTKYGYLGNINSIEVGDFPPFDIMDLDEF</sequence>
<dbReference type="GeneID" id="14691993"/>
<dbReference type="VEuPathDB" id="PlasmoDB:PCYB_071470"/>
<dbReference type="PROSITE" id="PS50245">
    <property type="entry name" value="CAP_GLY_2"/>
    <property type="match status" value="1"/>
</dbReference>
<dbReference type="Pfam" id="PF14560">
    <property type="entry name" value="Ubiquitin_2"/>
    <property type="match status" value="1"/>
</dbReference>
<protein>
    <recommendedName>
        <fullName evidence="3">CAP-Gly domain-containing protein</fullName>
    </recommendedName>
</protein>
<dbReference type="OMA" id="DQYEQRT"/>
<dbReference type="Pfam" id="PF01302">
    <property type="entry name" value="CAP_GLY"/>
    <property type="match status" value="1"/>
</dbReference>
<dbReference type="InterPro" id="IPR000938">
    <property type="entry name" value="CAP-Gly_domain"/>
</dbReference>
<dbReference type="eggNOG" id="KOG3206">
    <property type="taxonomic scope" value="Eukaryota"/>
</dbReference>
<organism evidence="4 5">
    <name type="scientific">Plasmodium cynomolgi (strain B)</name>
    <dbReference type="NCBI Taxonomy" id="1120755"/>
    <lineage>
        <taxon>Eukaryota</taxon>
        <taxon>Sar</taxon>
        <taxon>Alveolata</taxon>
        <taxon>Apicomplexa</taxon>
        <taxon>Aconoidasida</taxon>
        <taxon>Haemosporida</taxon>
        <taxon>Plasmodiidae</taxon>
        <taxon>Plasmodium</taxon>
        <taxon>Plasmodium (Plasmodium)</taxon>
    </lineage>
</organism>
<gene>
    <name evidence="4" type="ORF">PCYB_071470</name>
</gene>
<dbReference type="AlphaFoldDB" id="K6UU24"/>
<dbReference type="SUPFAM" id="SSF74924">
    <property type="entry name" value="Cap-Gly domain"/>
    <property type="match status" value="1"/>
</dbReference>
<evidence type="ECO:0000313" key="4">
    <source>
        <dbReference type="EMBL" id="GAB65645.1"/>
    </source>
</evidence>